<feature type="compositionally biased region" description="Basic residues" evidence="1">
    <location>
        <begin position="42"/>
        <end position="54"/>
    </location>
</feature>
<comment type="caution">
    <text evidence="2">The sequence shown here is derived from an EMBL/GenBank/DDBJ whole genome shotgun (WGS) entry which is preliminary data.</text>
</comment>
<protein>
    <submittedName>
        <fullName evidence="2">Uncharacterized protein</fullName>
    </submittedName>
</protein>
<feature type="compositionally biased region" description="Basic and acidic residues" evidence="1">
    <location>
        <begin position="174"/>
        <end position="187"/>
    </location>
</feature>
<accession>A0AAP0E937</accession>
<feature type="compositionally biased region" description="Basic and acidic residues" evidence="1">
    <location>
        <begin position="55"/>
        <end position="65"/>
    </location>
</feature>
<reference evidence="2 3" key="1">
    <citation type="submission" date="2024-01" db="EMBL/GenBank/DDBJ databases">
        <title>Genome assemblies of Stephania.</title>
        <authorList>
            <person name="Yang L."/>
        </authorList>
    </citation>
    <scope>NUCLEOTIDE SEQUENCE [LARGE SCALE GENOMIC DNA]</scope>
    <source>
        <strain evidence="2">JXDWG</strain>
        <tissue evidence="2">Leaf</tissue>
    </source>
</reference>
<organism evidence="2 3">
    <name type="scientific">Stephania cephalantha</name>
    <dbReference type="NCBI Taxonomy" id="152367"/>
    <lineage>
        <taxon>Eukaryota</taxon>
        <taxon>Viridiplantae</taxon>
        <taxon>Streptophyta</taxon>
        <taxon>Embryophyta</taxon>
        <taxon>Tracheophyta</taxon>
        <taxon>Spermatophyta</taxon>
        <taxon>Magnoliopsida</taxon>
        <taxon>Ranunculales</taxon>
        <taxon>Menispermaceae</taxon>
        <taxon>Menispermoideae</taxon>
        <taxon>Cissampelideae</taxon>
        <taxon>Stephania</taxon>
    </lineage>
</organism>
<feature type="region of interest" description="Disordered" evidence="1">
    <location>
        <begin position="161"/>
        <end position="187"/>
    </location>
</feature>
<feature type="region of interest" description="Disordered" evidence="1">
    <location>
        <begin position="1"/>
        <end position="98"/>
    </location>
</feature>
<keyword evidence="3" id="KW-1185">Reference proteome</keyword>
<feature type="region of interest" description="Disordered" evidence="1">
    <location>
        <begin position="124"/>
        <end position="147"/>
    </location>
</feature>
<dbReference type="Proteomes" id="UP001419268">
    <property type="component" value="Unassembled WGS sequence"/>
</dbReference>
<evidence type="ECO:0000313" key="3">
    <source>
        <dbReference type="Proteomes" id="UP001419268"/>
    </source>
</evidence>
<name>A0AAP0E937_9MAGN</name>
<dbReference type="EMBL" id="JBBNAG010000012">
    <property type="protein sequence ID" value="KAK9088975.1"/>
    <property type="molecule type" value="Genomic_DNA"/>
</dbReference>
<dbReference type="AlphaFoldDB" id="A0AAP0E937"/>
<feature type="compositionally biased region" description="Low complexity" evidence="1">
    <location>
        <begin position="125"/>
        <end position="138"/>
    </location>
</feature>
<sequence>MRKRRIGSSGGVSSRQQAAIAQTEVADRSARRHRPADAVLRGARRSRRGPRGRGRWPDGEREVDAAAKTSSGQQQRDRIRDDDGPWQPIDTCEKADQRSAWRWRAACGMAGSLRDRMVEMRSGGRRAAASSGMAAERSTGARSSDGATVCVAAAQCSVDATAMSARRRSGSNAGDEHAMALSDRSEA</sequence>
<evidence type="ECO:0000256" key="1">
    <source>
        <dbReference type="SAM" id="MobiDB-lite"/>
    </source>
</evidence>
<evidence type="ECO:0000313" key="2">
    <source>
        <dbReference type="EMBL" id="KAK9088975.1"/>
    </source>
</evidence>
<proteinExistence type="predicted"/>
<gene>
    <name evidence="2" type="ORF">Scep_028057</name>
</gene>